<dbReference type="OrthoDB" id="5775647at2759"/>
<dbReference type="PANTHER" id="PTHR46447">
    <property type="entry name" value="INTERLEUKIN ENHANCER-BINDING FACTOR"/>
    <property type="match status" value="1"/>
</dbReference>
<dbReference type="GO" id="GO:0003677">
    <property type="term" value="F:DNA binding"/>
    <property type="evidence" value="ECO:0007669"/>
    <property type="project" value="UniProtKB-KW"/>
</dbReference>
<evidence type="ECO:0000256" key="3">
    <source>
        <dbReference type="ARBA" id="ARBA00023125"/>
    </source>
</evidence>
<keyword evidence="10" id="KW-1185">Reference proteome</keyword>
<gene>
    <name evidence="9" type="ORF">KP79_PYT00169</name>
</gene>
<keyword evidence="3" id="KW-0238">DNA-binding</keyword>
<dbReference type="Pfam" id="PF07528">
    <property type="entry name" value="DZF_N"/>
    <property type="match status" value="1"/>
</dbReference>
<dbReference type="Pfam" id="PF20965">
    <property type="entry name" value="DZF_C"/>
    <property type="match status" value="1"/>
</dbReference>
<dbReference type="GO" id="GO:0045893">
    <property type="term" value="P:positive regulation of DNA-templated transcription"/>
    <property type="evidence" value="ECO:0007669"/>
    <property type="project" value="TreeGrafter"/>
</dbReference>
<dbReference type="FunFam" id="3.30.460.10:FF:000058">
    <property type="entry name" value="Interleukin enhancer-binding factor 2"/>
    <property type="match status" value="1"/>
</dbReference>
<evidence type="ECO:0000259" key="8">
    <source>
        <dbReference type="PROSITE" id="PS51703"/>
    </source>
</evidence>
<dbReference type="InterPro" id="IPR049402">
    <property type="entry name" value="DZF_dom_C"/>
</dbReference>
<keyword evidence="6" id="KW-0539">Nucleus</keyword>
<dbReference type="PROSITE" id="PS51703">
    <property type="entry name" value="DZF"/>
    <property type="match status" value="1"/>
</dbReference>
<feature type="compositionally biased region" description="Acidic residues" evidence="7">
    <location>
        <begin position="375"/>
        <end position="391"/>
    </location>
</feature>
<keyword evidence="5" id="KW-0804">Transcription</keyword>
<dbReference type="Proteomes" id="UP000242188">
    <property type="component" value="Unassembled WGS sequence"/>
</dbReference>
<dbReference type="InterPro" id="IPR006561">
    <property type="entry name" value="DZF_dom"/>
</dbReference>
<evidence type="ECO:0000256" key="5">
    <source>
        <dbReference type="ARBA" id="ARBA00023163"/>
    </source>
</evidence>
<dbReference type="SMART" id="SM00572">
    <property type="entry name" value="DZF"/>
    <property type="match status" value="1"/>
</dbReference>
<comment type="caution">
    <text evidence="9">The sequence shown here is derived from an EMBL/GenBank/DDBJ whole genome shotgun (WGS) entry which is preliminary data.</text>
</comment>
<dbReference type="Gene3D" id="1.10.1410.40">
    <property type="match status" value="1"/>
</dbReference>
<dbReference type="GO" id="GO:0003725">
    <property type="term" value="F:double-stranded RNA binding"/>
    <property type="evidence" value="ECO:0007669"/>
    <property type="project" value="TreeGrafter"/>
</dbReference>
<evidence type="ECO:0000256" key="1">
    <source>
        <dbReference type="ARBA" id="ARBA00004123"/>
    </source>
</evidence>
<dbReference type="STRING" id="6573.A0A210R4H2"/>
<organism evidence="9 10">
    <name type="scientific">Mizuhopecten yessoensis</name>
    <name type="common">Japanese scallop</name>
    <name type="synonym">Patinopecten yessoensis</name>
    <dbReference type="NCBI Taxonomy" id="6573"/>
    <lineage>
        <taxon>Eukaryota</taxon>
        <taxon>Metazoa</taxon>
        <taxon>Spiralia</taxon>
        <taxon>Lophotrochozoa</taxon>
        <taxon>Mollusca</taxon>
        <taxon>Bivalvia</taxon>
        <taxon>Autobranchia</taxon>
        <taxon>Pteriomorphia</taxon>
        <taxon>Pectinida</taxon>
        <taxon>Pectinoidea</taxon>
        <taxon>Pectinidae</taxon>
        <taxon>Mizuhopecten</taxon>
    </lineage>
</organism>
<keyword evidence="4" id="KW-0010">Activator</keyword>
<evidence type="ECO:0000256" key="2">
    <source>
        <dbReference type="ARBA" id="ARBA00023015"/>
    </source>
</evidence>
<accession>A0A210R4H2</accession>
<dbReference type="PANTHER" id="PTHR46447:SF1">
    <property type="entry name" value="INTERLEUKIN ENHANCER-BINDING FACTOR 2"/>
    <property type="match status" value="1"/>
</dbReference>
<dbReference type="AlphaFoldDB" id="A0A210R4H2"/>
<evidence type="ECO:0000256" key="7">
    <source>
        <dbReference type="SAM" id="MobiDB-lite"/>
    </source>
</evidence>
<keyword evidence="2" id="KW-0805">Transcription regulation</keyword>
<dbReference type="InterPro" id="IPR049401">
    <property type="entry name" value="DZF_dom_N"/>
</dbReference>
<evidence type="ECO:0000256" key="6">
    <source>
        <dbReference type="ARBA" id="ARBA00023242"/>
    </source>
</evidence>
<evidence type="ECO:0000313" key="9">
    <source>
        <dbReference type="EMBL" id="OWF55902.1"/>
    </source>
</evidence>
<evidence type="ECO:0000313" key="10">
    <source>
        <dbReference type="Proteomes" id="UP000242188"/>
    </source>
</evidence>
<dbReference type="PROSITE" id="PS50152">
    <property type="entry name" value="25A_SYNTH_3"/>
    <property type="match status" value="1"/>
</dbReference>
<evidence type="ECO:0000256" key="4">
    <source>
        <dbReference type="ARBA" id="ARBA00023159"/>
    </source>
</evidence>
<dbReference type="SUPFAM" id="SSF81301">
    <property type="entry name" value="Nucleotidyltransferase"/>
    <property type="match status" value="1"/>
</dbReference>
<dbReference type="GO" id="GO:0071013">
    <property type="term" value="C:catalytic step 2 spliceosome"/>
    <property type="evidence" value="ECO:0007669"/>
    <property type="project" value="TreeGrafter"/>
</dbReference>
<feature type="domain" description="DZF" evidence="8">
    <location>
        <begin position="32"/>
        <end position="380"/>
    </location>
</feature>
<dbReference type="EMBL" id="NEDP02000453">
    <property type="protein sequence ID" value="OWF55902.1"/>
    <property type="molecule type" value="Genomic_DNA"/>
</dbReference>
<dbReference type="Gene3D" id="3.30.460.10">
    <property type="entry name" value="Beta Polymerase, domain 2"/>
    <property type="match status" value="1"/>
</dbReference>
<reference evidence="9 10" key="1">
    <citation type="journal article" date="2017" name="Nat. Ecol. Evol.">
        <title>Scallop genome provides insights into evolution of bilaterian karyotype and development.</title>
        <authorList>
            <person name="Wang S."/>
            <person name="Zhang J."/>
            <person name="Jiao W."/>
            <person name="Li J."/>
            <person name="Xun X."/>
            <person name="Sun Y."/>
            <person name="Guo X."/>
            <person name="Huan P."/>
            <person name="Dong B."/>
            <person name="Zhang L."/>
            <person name="Hu X."/>
            <person name="Sun X."/>
            <person name="Wang J."/>
            <person name="Zhao C."/>
            <person name="Wang Y."/>
            <person name="Wang D."/>
            <person name="Huang X."/>
            <person name="Wang R."/>
            <person name="Lv J."/>
            <person name="Li Y."/>
            <person name="Zhang Z."/>
            <person name="Liu B."/>
            <person name="Lu W."/>
            <person name="Hui Y."/>
            <person name="Liang J."/>
            <person name="Zhou Z."/>
            <person name="Hou R."/>
            <person name="Li X."/>
            <person name="Liu Y."/>
            <person name="Li H."/>
            <person name="Ning X."/>
            <person name="Lin Y."/>
            <person name="Zhao L."/>
            <person name="Xing Q."/>
            <person name="Dou J."/>
            <person name="Li Y."/>
            <person name="Mao J."/>
            <person name="Guo H."/>
            <person name="Dou H."/>
            <person name="Li T."/>
            <person name="Mu C."/>
            <person name="Jiang W."/>
            <person name="Fu Q."/>
            <person name="Fu X."/>
            <person name="Miao Y."/>
            <person name="Liu J."/>
            <person name="Yu Q."/>
            <person name="Li R."/>
            <person name="Liao H."/>
            <person name="Li X."/>
            <person name="Kong Y."/>
            <person name="Jiang Z."/>
            <person name="Chourrout D."/>
            <person name="Li R."/>
            <person name="Bao Z."/>
        </authorList>
    </citation>
    <scope>NUCLEOTIDE SEQUENCE [LARGE SCALE GENOMIC DNA]</scope>
    <source>
        <strain evidence="9 10">PY_sf001</strain>
    </source>
</reference>
<sequence>MRGMRGRGGPHPMRGGMMRPMAPPFKPGPPFRAFIPHIPFDLVQCESTFPRAKPTPDDKSFTDALLKRHNDLTPSSTEQAAILALVTKIQAIIDNLILSPNSFEPAQIEEVRQVGSFKKGTMMAGHNVADIVVMLKTLPTKEAVMALGNKITEELRTQDPQEVFSMLTNDTGFEISSADATVKCLITTIPPNLKKLDPELHLDGKVMQGHLASIRHARWFEENAFHSSIKVLIRIMRDMKNRFKGFEPLTPWIIDLLSHYAIMNNPSRQPVAIPTAFKRCLQLLAAGFFLPGSVGITDPCEQGTVRVHTVMTLEQQDQVCFTSQTLLRVLTHGGYKQVLGLEGNSSIATDMSVWEGVVVTPSDKAYEKPEKKEGEDDEDGDEDDTMETTDS</sequence>
<comment type="subcellular location">
    <subcellularLocation>
        <location evidence="1">Nucleus</location>
    </subcellularLocation>
</comment>
<feature type="compositionally biased region" description="Basic and acidic residues" evidence="7">
    <location>
        <begin position="364"/>
        <end position="374"/>
    </location>
</feature>
<name>A0A210R4H2_MIZYE</name>
<proteinExistence type="predicted"/>
<protein>
    <submittedName>
        <fullName evidence="9">Interleukin enhancer-binding factor 2-like</fullName>
    </submittedName>
</protein>
<dbReference type="InterPro" id="IPR043519">
    <property type="entry name" value="NT_sf"/>
</dbReference>
<dbReference type="InterPro" id="IPR052134">
    <property type="entry name" value="ILF2"/>
</dbReference>
<feature type="region of interest" description="Disordered" evidence="7">
    <location>
        <begin position="362"/>
        <end position="391"/>
    </location>
</feature>